<organism evidence="1 2">
    <name type="scientific">Aeromonas caviae</name>
    <name type="common">Aeromonas punctata</name>
    <dbReference type="NCBI Taxonomy" id="648"/>
    <lineage>
        <taxon>Bacteria</taxon>
        <taxon>Pseudomonadati</taxon>
        <taxon>Pseudomonadota</taxon>
        <taxon>Gammaproteobacteria</taxon>
        <taxon>Aeromonadales</taxon>
        <taxon>Aeromonadaceae</taxon>
        <taxon>Aeromonas</taxon>
    </lineage>
</organism>
<dbReference type="Proteomes" id="UP001218423">
    <property type="component" value="Plasmid pAC1520"/>
</dbReference>
<proteinExistence type="predicted"/>
<reference evidence="1" key="1">
    <citation type="submission" date="2023-03" db="EMBL/GenBank/DDBJ databases">
        <title>Aeromonas caviae strain AC1520.</title>
        <authorList>
            <person name="Xie T."/>
            <person name="Zhang Q."/>
            <person name="Deng J."/>
            <person name="Li X."/>
        </authorList>
    </citation>
    <scope>NUCLEOTIDE SEQUENCE</scope>
    <source>
        <strain evidence="1">AC1520</strain>
        <plasmid evidence="1">pAC1520</plasmid>
    </source>
</reference>
<protein>
    <submittedName>
        <fullName evidence="1">Uncharacterized protein</fullName>
    </submittedName>
</protein>
<gene>
    <name evidence="1" type="ORF">P5S46_21995</name>
</gene>
<keyword evidence="1" id="KW-0614">Plasmid</keyword>
<evidence type="ECO:0000313" key="2">
    <source>
        <dbReference type="Proteomes" id="UP001218423"/>
    </source>
</evidence>
<geneLocation type="plasmid" evidence="1 2">
    <name>pAC1520</name>
</geneLocation>
<sequence length="115" mass="12901">MDITEVKKMVDELPLKAASKVYLHDLLLELVQSPSEKKGWFYRNELQGAINFMAADGIIDEQAHVALGEAFSELWKPLRRSFSVERINRSHGITDCMGELLKVARGPSGVDPCRS</sequence>
<dbReference type="EMBL" id="CP120943">
    <property type="protein sequence ID" value="WFG00170.1"/>
    <property type="molecule type" value="Genomic_DNA"/>
</dbReference>
<name>A0AAJ5ZCV0_AERCA</name>
<accession>A0AAJ5ZCV0</accession>
<dbReference type="AlphaFoldDB" id="A0AAJ5ZCV0"/>
<dbReference type="RefSeq" id="WP_277857174.1">
    <property type="nucleotide sequence ID" value="NZ_CP120943.1"/>
</dbReference>
<evidence type="ECO:0000313" key="1">
    <source>
        <dbReference type="EMBL" id="WFG00170.1"/>
    </source>
</evidence>